<dbReference type="GO" id="GO:0005829">
    <property type="term" value="C:cytosol"/>
    <property type="evidence" value="ECO:0007669"/>
    <property type="project" value="TreeGrafter"/>
</dbReference>
<gene>
    <name evidence="2" type="ORF">Sya03_61160</name>
</gene>
<dbReference type="Gene3D" id="3.90.1070.10">
    <property type="match status" value="1"/>
</dbReference>
<proteinExistence type="predicted"/>
<keyword evidence="3" id="KW-1185">Reference proteome</keyword>
<dbReference type="InterPro" id="IPR023214">
    <property type="entry name" value="HAD_sf"/>
</dbReference>
<feature type="domain" description="Helicase HerA central" evidence="1">
    <location>
        <begin position="253"/>
        <end position="292"/>
    </location>
</feature>
<dbReference type="Pfam" id="PF08282">
    <property type="entry name" value="Hydrolase_3"/>
    <property type="match status" value="2"/>
</dbReference>
<dbReference type="InterPro" id="IPR027417">
    <property type="entry name" value="P-loop_NTPase"/>
</dbReference>
<accession>A0A8J4DN16</accession>
<protein>
    <submittedName>
        <fullName evidence="2">Phosphoglycolate phosphatase</fullName>
    </submittedName>
</protein>
<evidence type="ECO:0000259" key="1">
    <source>
        <dbReference type="Pfam" id="PF01935"/>
    </source>
</evidence>
<dbReference type="NCBIfam" id="TIGR01484">
    <property type="entry name" value="HAD-SF-IIB"/>
    <property type="match status" value="1"/>
</dbReference>
<comment type="caution">
    <text evidence="2">The sequence shown here is derived from an EMBL/GenBank/DDBJ whole genome shotgun (WGS) entry which is preliminary data.</text>
</comment>
<dbReference type="Gene3D" id="3.40.50.1000">
    <property type="entry name" value="HAD superfamily/HAD-like"/>
    <property type="match status" value="1"/>
</dbReference>
<name>A0A8J4DN16_9ACTN</name>
<dbReference type="InterPro" id="IPR006379">
    <property type="entry name" value="HAD-SF_hydro_IIB"/>
</dbReference>
<organism evidence="2 3">
    <name type="scientific">Spirilliplanes yamanashiensis</name>
    <dbReference type="NCBI Taxonomy" id="42233"/>
    <lineage>
        <taxon>Bacteria</taxon>
        <taxon>Bacillati</taxon>
        <taxon>Actinomycetota</taxon>
        <taxon>Actinomycetes</taxon>
        <taxon>Micromonosporales</taxon>
        <taxon>Micromonosporaceae</taxon>
        <taxon>Spirilliplanes</taxon>
    </lineage>
</organism>
<dbReference type="SUPFAM" id="SSF52540">
    <property type="entry name" value="P-loop containing nucleoside triphosphate hydrolases"/>
    <property type="match status" value="1"/>
</dbReference>
<dbReference type="Pfam" id="PF01935">
    <property type="entry name" value="DUF87"/>
    <property type="match status" value="1"/>
</dbReference>
<dbReference type="PANTHER" id="PTHR10000">
    <property type="entry name" value="PHOSPHOSERINE PHOSPHATASE"/>
    <property type="match status" value="1"/>
</dbReference>
<dbReference type="AlphaFoldDB" id="A0A8J4DN16"/>
<evidence type="ECO:0000313" key="3">
    <source>
        <dbReference type="Proteomes" id="UP000652013"/>
    </source>
</evidence>
<evidence type="ECO:0000313" key="2">
    <source>
        <dbReference type="EMBL" id="GIJ06764.1"/>
    </source>
</evidence>
<dbReference type="Proteomes" id="UP000652013">
    <property type="component" value="Unassembled WGS sequence"/>
</dbReference>
<dbReference type="GO" id="GO:0016791">
    <property type="term" value="F:phosphatase activity"/>
    <property type="evidence" value="ECO:0007669"/>
    <property type="project" value="TreeGrafter"/>
</dbReference>
<dbReference type="GO" id="GO:0000287">
    <property type="term" value="F:magnesium ion binding"/>
    <property type="evidence" value="ECO:0007669"/>
    <property type="project" value="TreeGrafter"/>
</dbReference>
<dbReference type="PANTHER" id="PTHR10000:SF8">
    <property type="entry name" value="HAD SUPERFAMILY HYDROLASE-LIKE, TYPE 3"/>
    <property type="match status" value="1"/>
</dbReference>
<dbReference type="InterPro" id="IPR002789">
    <property type="entry name" value="HerA_central"/>
</dbReference>
<dbReference type="SUPFAM" id="SSF56784">
    <property type="entry name" value="HAD-like"/>
    <property type="match status" value="1"/>
</dbReference>
<dbReference type="EMBL" id="BOOY01000047">
    <property type="protein sequence ID" value="GIJ06764.1"/>
    <property type="molecule type" value="Genomic_DNA"/>
</dbReference>
<sequence length="548" mass="57935">MRWYRAVALDLDGTLTSGGRPGAAVLDGIARLRDDGVVAALVTGRILAELDAEFPGLADAFDVVVAENGCVLRTADWSRRLAEPVDAALAHRLRRAGHPVVRGEVLLASTAAADHVALDAVEDLGLDVHLVRNRQALMLLPAGVSKGTGLRAALAAAGVSRHNTVAVGDAENDHPMLALAGLGVAVGNAVESLRRRADLVLPDQDGDAVAELLAGPVLTGERRVVPGRRQLVVGEGADGRPALLPAVHTTVLVSGGSDTGKSYLAGLLVEQLVAQEYAVLVLDPEGDHVCLGALPGVAVVAGSQPPAAADVFGAFERGASCVVLDMSRLQRRDREACADTLGAPLAACREATGLPHWVVIDEAQDVPWCRSSEVSPALLDPWGLCLVSYQPERVSPELLRRIGWRIDLSPGGRRALLSPPAGEPRPIDLARRFTQHVRHWHKYADSPLPAGQRFVFRGPGADGVQAGSLREFVAALAGVPAATVRHHALNGDFSRWVADVYRDHLLAGLIRTAERDLATHGDAGRTRRLLTELVAVRYLPPAPRAASR</sequence>
<dbReference type="InterPro" id="IPR036412">
    <property type="entry name" value="HAD-like_sf"/>
</dbReference>
<dbReference type="Gene3D" id="3.40.50.300">
    <property type="entry name" value="P-loop containing nucleotide triphosphate hydrolases"/>
    <property type="match status" value="1"/>
</dbReference>
<reference evidence="2" key="1">
    <citation type="submission" date="2021-01" db="EMBL/GenBank/DDBJ databases">
        <title>Whole genome shotgun sequence of Spirilliplanes yamanashiensis NBRC 15828.</title>
        <authorList>
            <person name="Komaki H."/>
            <person name="Tamura T."/>
        </authorList>
    </citation>
    <scope>NUCLEOTIDE SEQUENCE</scope>
    <source>
        <strain evidence="2">NBRC 15828</strain>
    </source>
</reference>